<sequence>TKVIQTAMRCFSLMEATAHEDGAKDQVAWIRQPSLNLHTHMVKTRIMGIVGLNHEFKLEIGIKIYELWEGFWETLHAILENEDGQEEELLLRMQPRQE</sequence>
<proteinExistence type="predicted"/>
<feature type="non-terminal residue" evidence="1">
    <location>
        <position position="98"/>
    </location>
</feature>
<protein>
    <submittedName>
        <fullName evidence="1">Uncharacterized protein</fullName>
    </submittedName>
</protein>
<feature type="non-terminal residue" evidence="1">
    <location>
        <position position="1"/>
    </location>
</feature>
<dbReference type="Proteomes" id="UP000824469">
    <property type="component" value="Unassembled WGS sequence"/>
</dbReference>
<gene>
    <name evidence="1" type="ORF">KI387_036421</name>
</gene>
<keyword evidence="2" id="KW-1185">Reference proteome</keyword>
<dbReference type="AlphaFoldDB" id="A0AA38L1U1"/>
<dbReference type="EMBL" id="JAHRHJ020000007">
    <property type="protein sequence ID" value="KAH9308510.1"/>
    <property type="molecule type" value="Genomic_DNA"/>
</dbReference>
<evidence type="ECO:0000313" key="2">
    <source>
        <dbReference type="Proteomes" id="UP000824469"/>
    </source>
</evidence>
<name>A0AA38L1U1_TAXCH</name>
<organism evidence="1 2">
    <name type="scientific">Taxus chinensis</name>
    <name type="common">Chinese yew</name>
    <name type="synonym">Taxus wallichiana var. chinensis</name>
    <dbReference type="NCBI Taxonomy" id="29808"/>
    <lineage>
        <taxon>Eukaryota</taxon>
        <taxon>Viridiplantae</taxon>
        <taxon>Streptophyta</taxon>
        <taxon>Embryophyta</taxon>
        <taxon>Tracheophyta</taxon>
        <taxon>Spermatophyta</taxon>
        <taxon>Pinopsida</taxon>
        <taxon>Pinidae</taxon>
        <taxon>Conifers II</taxon>
        <taxon>Cupressales</taxon>
        <taxon>Taxaceae</taxon>
        <taxon>Taxus</taxon>
    </lineage>
</organism>
<accession>A0AA38L1U1</accession>
<evidence type="ECO:0000313" key="1">
    <source>
        <dbReference type="EMBL" id="KAH9308510.1"/>
    </source>
</evidence>
<comment type="caution">
    <text evidence="1">The sequence shown here is derived from an EMBL/GenBank/DDBJ whole genome shotgun (WGS) entry which is preliminary data.</text>
</comment>
<reference evidence="1 2" key="1">
    <citation type="journal article" date="2021" name="Nat. Plants">
        <title>The Taxus genome provides insights into paclitaxel biosynthesis.</title>
        <authorList>
            <person name="Xiong X."/>
            <person name="Gou J."/>
            <person name="Liao Q."/>
            <person name="Li Y."/>
            <person name="Zhou Q."/>
            <person name="Bi G."/>
            <person name="Li C."/>
            <person name="Du R."/>
            <person name="Wang X."/>
            <person name="Sun T."/>
            <person name="Guo L."/>
            <person name="Liang H."/>
            <person name="Lu P."/>
            <person name="Wu Y."/>
            <person name="Zhang Z."/>
            <person name="Ro D.K."/>
            <person name="Shang Y."/>
            <person name="Huang S."/>
            <person name="Yan J."/>
        </authorList>
    </citation>
    <scope>NUCLEOTIDE SEQUENCE [LARGE SCALE GENOMIC DNA]</scope>
    <source>
        <strain evidence="1">Ta-2019</strain>
    </source>
</reference>